<evidence type="ECO:0000313" key="2">
    <source>
        <dbReference type="Proteomes" id="UP000656319"/>
    </source>
</evidence>
<organism evidence="1 2">
    <name type="scientific">Paraburkholderia hiiakae</name>
    <dbReference type="NCBI Taxonomy" id="1081782"/>
    <lineage>
        <taxon>Bacteria</taxon>
        <taxon>Pseudomonadati</taxon>
        <taxon>Pseudomonadota</taxon>
        <taxon>Betaproteobacteria</taxon>
        <taxon>Burkholderiales</taxon>
        <taxon>Burkholderiaceae</taxon>
        <taxon>Paraburkholderia</taxon>
    </lineage>
</organism>
<sequence>MKSCAVQGFIEKRLRILNLHFGDDFEVSAWCAREAALARDGEERREIAEDFARHDGIRSGGERSESNQIKHVRWRRLSRLFDGQLEAFVEPTR</sequence>
<accession>A0ABN7IF56</accession>
<name>A0ABN7IF56_9BURK</name>
<reference evidence="1 2" key="1">
    <citation type="submission" date="2020-10" db="EMBL/GenBank/DDBJ databases">
        <authorList>
            <person name="Peeters C."/>
        </authorList>
    </citation>
    <scope>NUCLEOTIDE SEQUENCE [LARGE SCALE GENOMIC DNA]</scope>
    <source>
        <strain evidence="1 2">LMG 27952</strain>
    </source>
</reference>
<protein>
    <submittedName>
        <fullName evidence="1">Uncharacterized protein</fullName>
    </submittedName>
</protein>
<dbReference type="EMBL" id="CAJHCQ010000024">
    <property type="protein sequence ID" value="CAD6558270.1"/>
    <property type="molecule type" value="Genomic_DNA"/>
</dbReference>
<comment type="caution">
    <text evidence="1">The sequence shown here is derived from an EMBL/GenBank/DDBJ whole genome shotgun (WGS) entry which is preliminary data.</text>
</comment>
<evidence type="ECO:0000313" key="1">
    <source>
        <dbReference type="EMBL" id="CAD6558270.1"/>
    </source>
</evidence>
<keyword evidence="2" id="KW-1185">Reference proteome</keyword>
<dbReference type="Proteomes" id="UP000656319">
    <property type="component" value="Unassembled WGS sequence"/>
</dbReference>
<proteinExistence type="predicted"/>
<gene>
    <name evidence="1" type="ORF">LMG27952_06597</name>
</gene>